<dbReference type="GO" id="GO:0008168">
    <property type="term" value="F:methyltransferase activity"/>
    <property type="evidence" value="ECO:0007669"/>
    <property type="project" value="UniProtKB-KW"/>
</dbReference>
<dbReference type="InterPro" id="IPR041698">
    <property type="entry name" value="Methyltransf_25"/>
</dbReference>
<dbReference type="CDD" id="cd02440">
    <property type="entry name" value="AdoMet_MTases"/>
    <property type="match status" value="1"/>
</dbReference>
<dbReference type="STRING" id="1416801.SAMN05192553_103116"/>
<dbReference type="PANTHER" id="PTHR43861">
    <property type="entry name" value="TRANS-ACONITATE 2-METHYLTRANSFERASE-RELATED"/>
    <property type="match status" value="1"/>
</dbReference>
<dbReference type="OrthoDB" id="9770553at2"/>
<feature type="domain" description="Methyltransferase" evidence="3">
    <location>
        <begin position="56"/>
        <end position="153"/>
    </location>
</feature>
<evidence type="ECO:0000256" key="1">
    <source>
        <dbReference type="ARBA" id="ARBA00022603"/>
    </source>
</evidence>
<dbReference type="RefSeq" id="WP_092173162.1">
    <property type="nucleotide sequence ID" value="NZ_FNZH01000003.1"/>
</dbReference>
<proteinExistence type="predicted"/>
<keyword evidence="1 4" id="KW-0489">Methyltransferase</keyword>
<sequence>MRDKSTTEEIRARFDRDVERFSNLESGQEATMDAPLSMELIANAAVVSNPQARAMLDIGSGAGNLSLKILQYLPQMDCDLLDLSRPMLDRAHDRVSWATTGNVQTIQADIREAQLADNSYDIIVAAAVLHHLRDTADWENVFGKIYSLLAPGGSFWVSDLVAHDDPKIQEMMWNRYGRYLESIGGLDYRRKVFAYIEKEDSPRSLPFQLELMTQVGFTQLEVLHKNCCFAAFGGKKAKKPVAD</sequence>
<protein>
    <submittedName>
        <fullName evidence="4">tRNA (Cmo5U34)-methyltransferase</fullName>
    </submittedName>
</protein>
<dbReference type="Proteomes" id="UP000199403">
    <property type="component" value="Unassembled WGS sequence"/>
</dbReference>
<evidence type="ECO:0000313" key="4">
    <source>
        <dbReference type="EMBL" id="SEJ29958.1"/>
    </source>
</evidence>
<dbReference type="PANTHER" id="PTHR43861:SF1">
    <property type="entry name" value="TRANS-ACONITATE 2-METHYLTRANSFERASE"/>
    <property type="match status" value="1"/>
</dbReference>
<evidence type="ECO:0000259" key="3">
    <source>
        <dbReference type="Pfam" id="PF13649"/>
    </source>
</evidence>
<dbReference type="SUPFAM" id="SSF53335">
    <property type="entry name" value="S-adenosyl-L-methionine-dependent methyltransferases"/>
    <property type="match status" value="1"/>
</dbReference>
<name>A0A1H6XLJ0_9BACT</name>
<keyword evidence="5" id="KW-1185">Reference proteome</keyword>
<gene>
    <name evidence="4" type="ORF">SAMN05192553_103116</name>
</gene>
<accession>A0A1H6XLJ0</accession>
<keyword evidence="2 4" id="KW-0808">Transferase</keyword>
<reference evidence="5" key="1">
    <citation type="submission" date="2016-10" db="EMBL/GenBank/DDBJ databases">
        <authorList>
            <person name="Varghese N."/>
            <person name="Submissions S."/>
        </authorList>
    </citation>
    <scope>NUCLEOTIDE SEQUENCE [LARGE SCALE GENOMIC DNA]</scope>
    <source>
        <strain evidence="5">IBRC-M 10761</strain>
    </source>
</reference>
<dbReference type="AlphaFoldDB" id="A0A1H6XLJ0"/>
<dbReference type="InterPro" id="IPR029063">
    <property type="entry name" value="SAM-dependent_MTases_sf"/>
</dbReference>
<evidence type="ECO:0000313" key="5">
    <source>
        <dbReference type="Proteomes" id="UP000199403"/>
    </source>
</evidence>
<dbReference type="Pfam" id="PF13649">
    <property type="entry name" value="Methyltransf_25"/>
    <property type="match status" value="1"/>
</dbReference>
<dbReference type="GO" id="GO:0032259">
    <property type="term" value="P:methylation"/>
    <property type="evidence" value="ECO:0007669"/>
    <property type="project" value="UniProtKB-KW"/>
</dbReference>
<dbReference type="EMBL" id="FNZH01000003">
    <property type="protein sequence ID" value="SEJ29958.1"/>
    <property type="molecule type" value="Genomic_DNA"/>
</dbReference>
<evidence type="ECO:0000256" key="2">
    <source>
        <dbReference type="ARBA" id="ARBA00022679"/>
    </source>
</evidence>
<organism evidence="4 5">
    <name type="scientific">Cyclobacterium xiamenense</name>
    <dbReference type="NCBI Taxonomy" id="1297121"/>
    <lineage>
        <taxon>Bacteria</taxon>
        <taxon>Pseudomonadati</taxon>
        <taxon>Bacteroidota</taxon>
        <taxon>Cytophagia</taxon>
        <taxon>Cytophagales</taxon>
        <taxon>Cyclobacteriaceae</taxon>
        <taxon>Cyclobacterium</taxon>
    </lineage>
</organism>
<dbReference type="Gene3D" id="3.40.50.150">
    <property type="entry name" value="Vaccinia Virus protein VP39"/>
    <property type="match status" value="1"/>
</dbReference>